<dbReference type="OrthoDB" id="1505307at2759"/>
<reference evidence="2 3" key="1">
    <citation type="journal article" date="2017" name="Mol. Plant">
        <title>The Genome of Medicinal Plant Macleaya cordata Provides New Insights into Benzylisoquinoline Alkaloids Metabolism.</title>
        <authorList>
            <person name="Liu X."/>
            <person name="Liu Y."/>
            <person name="Huang P."/>
            <person name="Ma Y."/>
            <person name="Qing Z."/>
            <person name="Tang Q."/>
            <person name="Cao H."/>
            <person name="Cheng P."/>
            <person name="Zheng Y."/>
            <person name="Yuan Z."/>
            <person name="Zhou Y."/>
            <person name="Liu J."/>
            <person name="Tang Z."/>
            <person name="Zhuo Y."/>
            <person name="Zhang Y."/>
            <person name="Yu L."/>
            <person name="Huang J."/>
            <person name="Yang P."/>
            <person name="Peng Q."/>
            <person name="Zhang J."/>
            <person name="Jiang W."/>
            <person name="Zhang Z."/>
            <person name="Lin K."/>
            <person name="Ro D.K."/>
            <person name="Chen X."/>
            <person name="Xiong X."/>
            <person name="Shang Y."/>
            <person name="Huang S."/>
            <person name="Zeng J."/>
        </authorList>
    </citation>
    <scope>NUCLEOTIDE SEQUENCE [LARGE SCALE GENOMIC DNA]</scope>
    <source>
        <strain evidence="3">cv. BLH2017</strain>
        <tissue evidence="2">Root</tissue>
    </source>
</reference>
<proteinExistence type="predicted"/>
<feature type="region of interest" description="Disordered" evidence="1">
    <location>
        <begin position="31"/>
        <end position="60"/>
    </location>
</feature>
<accession>A0A200QGJ2</accession>
<sequence length="60" mass="6691">MEKTPKKMRVWMKMAFPLVFIPPNSMFPLFPGTWNSSPGDKSTNSTTPTKTGAQSTIDNN</sequence>
<gene>
    <name evidence="2" type="ORF">BVC80_9101g91</name>
</gene>
<evidence type="ECO:0000313" key="2">
    <source>
        <dbReference type="EMBL" id="OVA09566.1"/>
    </source>
</evidence>
<evidence type="ECO:0000313" key="3">
    <source>
        <dbReference type="Proteomes" id="UP000195402"/>
    </source>
</evidence>
<dbReference type="Proteomes" id="UP000195402">
    <property type="component" value="Unassembled WGS sequence"/>
</dbReference>
<keyword evidence="3" id="KW-1185">Reference proteome</keyword>
<organism evidence="2 3">
    <name type="scientific">Macleaya cordata</name>
    <name type="common">Five-seeded plume-poppy</name>
    <name type="synonym">Bocconia cordata</name>
    <dbReference type="NCBI Taxonomy" id="56857"/>
    <lineage>
        <taxon>Eukaryota</taxon>
        <taxon>Viridiplantae</taxon>
        <taxon>Streptophyta</taxon>
        <taxon>Embryophyta</taxon>
        <taxon>Tracheophyta</taxon>
        <taxon>Spermatophyta</taxon>
        <taxon>Magnoliopsida</taxon>
        <taxon>Ranunculales</taxon>
        <taxon>Papaveraceae</taxon>
        <taxon>Papaveroideae</taxon>
        <taxon>Macleaya</taxon>
    </lineage>
</organism>
<evidence type="ECO:0000256" key="1">
    <source>
        <dbReference type="SAM" id="MobiDB-lite"/>
    </source>
</evidence>
<protein>
    <submittedName>
        <fullName evidence="2">Uncharacterized protein</fullName>
    </submittedName>
</protein>
<name>A0A200QGJ2_MACCD</name>
<dbReference type="InParanoid" id="A0A200QGJ2"/>
<feature type="compositionally biased region" description="Polar residues" evidence="1">
    <location>
        <begin position="33"/>
        <end position="60"/>
    </location>
</feature>
<dbReference type="OMA" id="WMNIALP"/>
<dbReference type="EMBL" id="MVGT01002051">
    <property type="protein sequence ID" value="OVA09566.1"/>
    <property type="molecule type" value="Genomic_DNA"/>
</dbReference>
<comment type="caution">
    <text evidence="2">The sequence shown here is derived from an EMBL/GenBank/DDBJ whole genome shotgun (WGS) entry which is preliminary data.</text>
</comment>
<dbReference type="AlphaFoldDB" id="A0A200QGJ2"/>